<dbReference type="EMBL" id="CAJHIA010000036">
    <property type="protein sequence ID" value="CAD6453888.1"/>
    <property type="molecule type" value="Genomic_DNA"/>
</dbReference>
<keyword evidence="2" id="KW-1185">Reference proteome</keyword>
<reference evidence="1" key="1">
    <citation type="submission" date="2020-10" db="EMBL/GenBank/DDBJ databases">
        <authorList>
            <person name="Kusch S."/>
        </authorList>
    </citation>
    <scope>NUCLEOTIDE SEQUENCE</scope>
    <source>
        <strain evidence="1">SwB9</strain>
    </source>
</reference>
<sequence>MEFAINYQSKGQWHFADLVSGSHLASKPTDVFDLSQEGGWLLVNEKQRVHAMASSGMRIDLKRRNWCFSSRQKLSFKYVAPTKPAELSGTYTWKYDKKWKKYMLKKRRHSWVFTTLALDTDFPATLPAKMQIFDRADIFEPGHALISMNNELASKELDRFIHLSTLSILLEEERKMSICSRGDERDDKADPAAQTTGVMKCGCLCHCFPAKCTLIKFEKKLNDMFNVTVREVESEKEELPA</sequence>
<protein>
    <submittedName>
        <fullName evidence="1">46d25246-56c0-4962-9e5d-110cf59fbf7b</fullName>
    </submittedName>
</protein>
<proteinExistence type="predicted"/>
<gene>
    <name evidence="1" type="ORF">SCLTRI_LOCUS10032</name>
</gene>
<name>A0A8H2W404_9HELO</name>
<evidence type="ECO:0000313" key="1">
    <source>
        <dbReference type="EMBL" id="CAD6453888.1"/>
    </source>
</evidence>
<evidence type="ECO:0000313" key="2">
    <source>
        <dbReference type="Proteomes" id="UP000624404"/>
    </source>
</evidence>
<dbReference type="OrthoDB" id="3524263at2759"/>
<comment type="caution">
    <text evidence="1">The sequence shown here is derived from an EMBL/GenBank/DDBJ whole genome shotgun (WGS) entry which is preliminary data.</text>
</comment>
<dbReference type="AlphaFoldDB" id="A0A8H2W404"/>
<dbReference type="Proteomes" id="UP000624404">
    <property type="component" value="Unassembled WGS sequence"/>
</dbReference>
<accession>A0A8H2W404</accession>
<organism evidence="1 2">
    <name type="scientific">Sclerotinia trifoliorum</name>
    <dbReference type="NCBI Taxonomy" id="28548"/>
    <lineage>
        <taxon>Eukaryota</taxon>
        <taxon>Fungi</taxon>
        <taxon>Dikarya</taxon>
        <taxon>Ascomycota</taxon>
        <taxon>Pezizomycotina</taxon>
        <taxon>Leotiomycetes</taxon>
        <taxon>Helotiales</taxon>
        <taxon>Sclerotiniaceae</taxon>
        <taxon>Sclerotinia</taxon>
    </lineage>
</organism>